<dbReference type="SUPFAM" id="SSF53955">
    <property type="entry name" value="Lysozyme-like"/>
    <property type="match status" value="1"/>
</dbReference>
<reference evidence="3 4" key="1">
    <citation type="submission" date="2019-09" db="EMBL/GenBank/DDBJ databases">
        <authorList>
            <person name="Depoorter E."/>
        </authorList>
    </citation>
    <scope>NUCLEOTIDE SEQUENCE [LARGE SCALE GENOMIC DNA]</scope>
    <source>
        <strain evidence="3">LMG 20980</strain>
    </source>
</reference>
<sequence length="171" mass="18675">MTRTLSTACKRGTAVLAMLAGIATSAHAECWFDAGQRHNIDPLLLYSIAKVESSLNPSAINRNRNGTYDIGLMQINSTHLPRLSKAGITREKLLNDSCTSVMAGAQILSGFISRHGYTWEAVGAYNAGSAPHRRELRERYAKKVWHHYAKLKQAAQARRSGAAMAVADKGH</sequence>
<gene>
    <name evidence="3" type="ORF">BAN20980_04285</name>
</gene>
<keyword evidence="1" id="KW-0732">Signal</keyword>
<dbReference type="AlphaFoldDB" id="A0A6P2GCX6"/>
<feature type="signal peptide" evidence="1">
    <location>
        <begin position="1"/>
        <end position="28"/>
    </location>
</feature>
<proteinExistence type="predicted"/>
<evidence type="ECO:0000313" key="4">
    <source>
        <dbReference type="Proteomes" id="UP000494201"/>
    </source>
</evidence>
<evidence type="ECO:0000313" key="3">
    <source>
        <dbReference type="EMBL" id="VVU51563.1"/>
    </source>
</evidence>
<dbReference type="CDD" id="cd13400">
    <property type="entry name" value="LT_IagB-like"/>
    <property type="match status" value="1"/>
</dbReference>
<dbReference type="InterPro" id="IPR008258">
    <property type="entry name" value="Transglycosylase_SLT_dom_1"/>
</dbReference>
<evidence type="ECO:0000259" key="2">
    <source>
        <dbReference type="Pfam" id="PF01464"/>
    </source>
</evidence>
<feature type="chain" id="PRO_5026684242" evidence="1">
    <location>
        <begin position="29"/>
        <end position="171"/>
    </location>
</feature>
<accession>A0A6P2GCX6</accession>
<dbReference type="EMBL" id="CABVLY010000017">
    <property type="protein sequence ID" value="VVU51563.1"/>
    <property type="molecule type" value="Genomic_DNA"/>
</dbReference>
<dbReference type="Pfam" id="PF01464">
    <property type="entry name" value="SLT"/>
    <property type="match status" value="1"/>
</dbReference>
<organism evidence="3 4">
    <name type="scientific">Burkholderia anthina</name>
    <dbReference type="NCBI Taxonomy" id="179879"/>
    <lineage>
        <taxon>Bacteria</taxon>
        <taxon>Pseudomonadati</taxon>
        <taxon>Pseudomonadota</taxon>
        <taxon>Betaproteobacteria</taxon>
        <taxon>Burkholderiales</taxon>
        <taxon>Burkholderiaceae</taxon>
        <taxon>Burkholderia</taxon>
        <taxon>Burkholderia cepacia complex</taxon>
    </lineage>
</organism>
<feature type="domain" description="Transglycosylase SLT" evidence="2">
    <location>
        <begin position="29"/>
        <end position="146"/>
    </location>
</feature>
<dbReference type="InterPro" id="IPR023346">
    <property type="entry name" value="Lysozyme-like_dom_sf"/>
</dbReference>
<name>A0A6P2GCX6_9BURK</name>
<dbReference type="Proteomes" id="UP000494201">
    <property type="component" value="Unassembled WGS sequence"/>
</dbReference>
<evidence type="ECO:0000256" key="1">
    <source>
        <dbReference type="SAM" id="SignalP"/>
    </source>
</evidence>
<protein>
    <submittedName>
        <fullName evidence="3">Lytic transglycosylase</fullName>
    </submittedName>
</protein>
<dbReference type="Gene3D" id="1.10.530.10">
    <property type="match status" value="1"/>
</dbReference>